<evidence type="ECO:0000256" key="1">
    <source>
        <dbReference type="SAM" id="Coils"/>
    </source>
</evidence>
<proteinExistence type="predicted"/>
<sequence length="770" mass="89133">FPSVAAAVLQRSRVLQQRYSLDLVKDANQRDNMLTLDCLIPRPDHCDLLLDAIDQQLDQLQVKSPKPKHHVVCKTQNAKNAANTQIFCDVSVTHKEIKSGLDIILRGKEETEPYRDQVIWRLERLLGEACKEGKIAGEARPLSDSICTEDFVRCFTEEMVDLSPFKNMDQLNIEDMSERTEISDSDTNQNWQSSDRRGSETSDTVMPHRFQSNKSDPRKEDRTFLFDRCGENVSQDHEKAGAGVRNKTLQRPGDHSSGVAAWSFDSMSPDRDLVTDGNEQLRQQVRWTEHCSFVTDADDLNNSRMDHSDNDTAAEEDSEAQSTAVRRFSDGRAQKKSLSVFSKHNRQKNSRLLFSLSDNKHSNKDINHCIRTSSPGKTSETWLSDCTMKEEVFDLQHKCEKEEKKLRLRWIQLKDVELCLSELRQKKKQAIQRLEQLSANTAQMLKEKRTLEFALRRSRFQIQQLQRQRESCLENGFCWNRVLQNYFSTKSFCSYFFVSNLTCLVLALLFKKSCVKMSVLERDEMDGQLDWAKTELFAERCRSREKIESLQEQLEEVHEALHMATEAGSSLLNRCACLQKQMEKRHHSEESLDVQVSKPQHELEECRIRVGTQDKMLAQKELQLVGLQEKCETLQTERDNLKRKLQHLKSQHCRELEEAQEKAHAVMQQQLSIQRQQIEEEKDQALNSLRTCLIQEHTEGLCRLKCVHWTEGGTATSLCRQRKARDLELRRLQMSMALEGHASENSFCHQTFAIPQVQDKADKVQECIHD</sequence>
<accession>A0ABV0TBQ0</accession>
<keyword evidence="1" id="KW-0175">Coiled coil</keyword>
<feature type="non-terminal residue" evidence="3">
    <location>
        <position position="1"/>
    </location>
</feature>
<comment type="caution">
    <text evidence="3">The sequence shown here is derived from an EMBL/GenBank/DDBJ whole genome shotgun (WGS) entry which is preliminary data.</text>
</comment>
<evidence type="ECO:0000313" key="3">
    <source>
        <dbReference type="EMBL" id="MEQ2228967.1"/>
    </source>
</evidence>
<dbReference type="Proteomes" id="UP001482620">
    <property type="component" value="Unassembled WGS sequence"/>
</dbReference>
<reference evidence="3 4" key="1">
    <citation type="submission" date="2021-06" db="EMBL/GenBank/DDBJ databases">
        <authorList>
            <person name="Palmer J.M."/>
        </authorList>
    </citation>
    <scope>NUCLEOTIDE SEQUENCE [LARGE SCALE GENOMIC DNA]</scope>
    <source>
        <strain evidence="4">if_2019</strain>
        <tissue evidence="3">Muscle</tissue>
    </source>
</reference>
<feature type="region of interest" description="Disordered" evidence="2">
    <location>
        <begin position="178"/>
        <end position="219"/>
    </location>
</feature>
<feature type="region of interest" description="Disordered" evidence="2">
    <location>
        <begin position="298"/>
        <end position="323"/>
    </location>
</feature>
<evidence type="ECO:0000313" key="4">
    <source>
        <dbReference type="Proteomes" id="UP001482620"/>
    </source>
</evidence>
<organism evidence="3 4">
    <name type="scientific">Ilyodon furcidens</name>
    <name type="common">goldbreast splitfin</name>
    <dbReference type="NCBI Taxonomy" id="33524"/>
    <lineage>
        <taxon>Eukaryota</taxon>
        <taxon>Metazoa</taxon>
        <taxon>Chordata</taxon>
        <taxon>Craniata</taxon>
        <taxon>Vertebrata</taxon>
        <taxon>Euteleostomi</taxon>
        <taxon>Actinopterygii</taxon>
        <taxon>Neopterygii</taxon>
        <taxon>Teleostei</taxon>
        <taxon>Neoteleostei</taxon>
        <taxon>Acanthomorphata</taxon>
        <taxon>Ovalentaria</taxon>
        <taxon>Atherinomorphae</taxon>
        <taxon>Cyprinodontiformes</taxon>
        <taxon>Goodeidae</taxon>
        <taxon>Ilyodon</taxon>
    </lineage>
</organism>
<gene>
    <name evidence="3" type="ORF">ILYODFUR_014042</name>
</gene>
<dbReference type="EMBL" id="JAHRIQ010024338">
    <property type="protein sequence ID" value="MEQ2228967.1"/>
    <property type="molecule type" value="Genomic_DNA"/>
</dbReference>
<name>A0ABV0TBQ0_9TELE</name>
<feature type="coiled-coil region" evidence="1">
    <location>
        <begin position="617"/>
        <end position="688"/>
    </location>
</feature>
<feature type="coiled-coil region" evidence="1">
    <location>
        <begin position="413"/>
        <end position="475"/>
    </location>
</feature>
<evidence type="ECO:0000256" key="2">
    <source>
        <dbReference type="SAM" id="MobiDB-lite"/>
    </source>
</evidence>
<protein>
    <submittedName>
        <fullName evidence="3">Uncharacterized protein</fullName>
    </submittedName>
</protein>
<keyword evidence="4" id="KW-1185">Reference proteome</keyword>
<feature type="region of interest" description="Disordered" evidence="2">
    <location>
        <begin position="235"/>
        <end position="264"/>
    </location>
</feature>